<reference evidence="2 3" key="1">
    <citation type="submission" date="2019-06" db="EMBL/GenBank/DDBJ databases">
        <title>Sequencing the genomes of 1000 actinobacteria strains.</title>
        <authorList>
            <person name="Klenk H.-P."/>
        </authorList>
    </citation>
    <scope>NUCLEOTIDE SEQUENCE [LARGE SCALE GENOMIC DNA]</scope>
    <source>
        <strain evidence="2 3">DSM 44826</strain>
    </source>
</reference>
<sequence>MNRDEQPRTADPRTAWSRRDGPADFRQAPRQAPQEALQDTLQIDACASSWAELALALSDAEVPLEVGDTAVLRALSKLDPVTIGVLARWLRTAGGRPGDRRATATGE</sequence>
<evidence type="ECO:0000256" key="1">
    <source>
        <dbReference type="SAM" id="MobiDB-lite"/>
    </source>
</evidence>
<name>A0A561SES7_9ACTN</name>
<dbReference type="AlphaFoldDB" id="A0A561SES7"/>
<gene>
    <name evidence="2" type="ORF">FHX73_16488</name>
</gene>
<feature type="compositionally biased region" description="Basic and acidic residues" evidence="1">
    <location>
        <begin position="1"/>
        <end position="23"/>
    </location>
</feature>
<dbReference type="RefSeq" id="WP_145911280.1">
    <property type="nucleotide sequence ID" value="NZ_BAAAMZ010000005.1"/>
</dbReference>
<protein>
    <submittedName>
        <fullName evidence="2">Uncharacterized protein</fullName>
    </submittedName>
</protein>
<dbReference type="EMBL" id="VIWT01000006">
    <property type="protein sequence ID" value="TWF73337.1"/>
    <property type="molecule type" value="Genomic_DNA"/>
</dbReference>
<dbReference type="Proteomes" id="UP000317940">
    <property type="component" value="Unassembled WGS sequence"/>
</dbReference>
<feature type="region of interest" description="Disordered" evidence="1">
    <location>
        <begin position="1"/>
        <end position="37"/>
    </location>
</feature>
<proteinExistence type="predicted"/>
<accession>A0A561SES7</accession>
<comment type="caution">
    <text evidence="2">The sequence shown here is derived from an EMBL/GenBank/DDBJ whole genome shotgun (WGS) entry which is preliminary data.</text>
</comment>
<keyword evidence="3" id="KW-1185">Reference proteome</keyword>
<evidence type="ECO:0000313" key="2">
    <source>
        <dbReference type="EMBL" id="TWF73337.1"/>
    </source>
</evidence>
<organism evidence="2 3">
    <name type="scientific">Kitasatospora viridis</name>
    <dbReference type="NCBI Taxonomy" id="281105"/>
    <lineage>
        <taxon>Bacteria</taxon>
        <taxon>Bacillati</taxon>
        <taxon>Actinomycetota</taxon>
        <taxon>Actinomycetes</taxon>
        <taxon>Kitasatosporales</taxon>
        <taxon>Streptomycetaceae</taxon>
        <taxon>Kitasatospora</taxon>
    </lineage>
</organism>
<evidence type="ECO:0000313" key="3">
    <source>
        <dbReference type="Proteomes" id="UP000317940"/>
    </source>
</evidence>